<dbReference type="PANTHER" id="PTHR10826">
    <property type="entry name" value="COMPLEMENT COMPONENT 1"/>
    <property type="match status" value="1"/>
</dbReference>
<keyword evidence="2" id="KW-1185">Reference proteome</keyword>
<dbReference type="EMBL" id="LFYR01000585">
    <property type="protein sequence ID" value="KMZ73391.1"/>
    <property type="molecule type" value="Genomic_DNA"/>
</dbReference>
<evidence type="ECO:0000313" key="2">
    <source>
        <dbReference type="Proteomes" id="UP000036987"/>
    </source>
</evidence>
<reference evidence="2" key="1">
    <citation type="journal article" date="2016" name="Nature">
        <title>The genome of the seagrass Zostera marina reveals angiosperm adaptation to the sea.</title>
        <authorList>
            <person name="Olsen J.L."/>
            <person name="Rouze P."/>
            <person name="Verhelst B."/>
            <person name="Lin Y.-C."/>
            <person name="Bayer T."/>
            <person name="Collen J."/>
            <person name="Dattolo E."/>
            <person name="De Paoli E."/>
            <person name="Dittami S."/>
            <person name="Maumus F."/>
            <person name="Michel G."/>
            <person name="Kersting A."/>
            <person name="Lauritano C."/>
            <person name="Lohaus R."/>
            <person name="Toepel M."/>
            <person name="Tonon T."/>
            <person name="Vanneste K."/>
            <person name="Amirebrahimi M."/>
            <person name="Brakel J."/>
            <person name="Bostroem C."/>
            <person name="Chovatia M."/>
            <person name="Grimwood J."/>
            <person name="Jenkins J.W."/>
            <person name="Jueterbock A."/>
            <person name="Mraz A."/>
            <person name="Stam W.T."/>
            <person name="Tice H."/>
            <person name="Bornberg-Bauer E."/>
            <person name="Green P.J."/>
            <person name="Pearson G.A."/>
            <person name="Procaccini G."/>
            <person name="Duarte C.M."/>
            <person name="Schmutz J."/>
            <person name="Reusch T.B.H."/>
            <person name="Van de Peer Y."/>
        </authorList>
    </citation>
    <scope>NUCLEOTIDE SEQUENCE [LARGE SCALE GENOMIC DNA]</scope>
    <source>
        <strain evidence="2">cv. Finnish</strain>
    </source>
</reference>
<dbReference type="GO" id="GO:0005759">
    <property type="term" value="C:mitochondrial matrix"/>
    <property type="evidence" value="ECO:0007669"/>
    <property type="project" value="InterPro"/>
</dbReference>
<dbReference type="InterPro" id="IPR036561">
    <property type="entry name" value="MAM33_sf"/>
</dbReference>
<comment type="caution">
    <text evidence="1">The sequence shown here is derived from an EMBL/GenBank/DDBJ whole genome shotgun (WGS) entry which is preliminary data.</text>
</comment>
<dbReference type="STRING" id="29655.A0A0K9PWJ9"/>
<organism evidence="1 2">
    <name type="scientific">Zostera marina</name>
    <name type="common">Eelgrass</name>
    <dbReference type="NCBI Taxonomy" id="29655"/>
    <lineage>
        <taxon>Eukaryota</taxon>
        <taxon>Viridiplantae</taxon>
        <taxon>Streptophyta</taxon>
        <taxon>Embryophyta</taxon>
        <taxon>Tracheophyta</taxon>
        <taxon>Spermatophyta</taxon>
        <taxon>Magnoliopsida</taxon>
        <taxon>Liliopsida</taxon>
        <taxon>Zosteraceae</taxon>
        <taxon>Zostera</taxon>
    </lineage>
</organism>
<name>A0A0K9PWJ9_ZOSMR</name>
<dbReference type="Pfam" id="PF02330">
    <property type="entry name" value="MAM33"/>
    <property type="match status" value="1"/>
</dbReference>
<dbReference type="InterPro" id="IPR003428">
    <property type="entry name" value="MAM33"/>
</dbReference>
<sequence length="248" mass="28575">MSQFSRLLRLVSSTSSTPTTLRPSKINRSVLHTRNQSSKVQTRISAVDNYIIRLLRHKIDHDIRSRNSDAQLAKEFDSFVIEDPRGEQLIRMRKKYRSTEDIKVEATMFDGFVSSSSIAISDDEDAYGKLRISLTVEVSKHSQSDSIGVVQFECSAWPDSLSIRKVFVKPGNDSFVSSPIFNGRDFKDLDSRLQQGLMDYLKERGVDVELSIFLHDYMTNKDRFELLNWMEVIKAYIEVRVTHRSVEN</sequence>
<evidence type="ECO:0000313" key="1">
    <source>
        <dbReference type="EMBL" id="KMZ73391.1"/>
    </source>
</evidence>
<protein>
    <submittedName>
        <fullName evidence="1">Mitochondrial glycoprotein family protein</fullName>
    </submittedName>
</protein>
<dbReference type="PANTHER" id="PTHR10826:SF36">
    <property type="entry name" value="OS08G0439900 PROTEIN"/>
    <property type="match status" value="1"/>
</dbReference>
<dbReference type="SUPFAM" id="SSF54529">
    <property type="entry name" value="Mitochondrial glycoprotein MAM33-like"/>
    <property type="match status" value="1"/>
</dbReference>
<dbReference type="Gene3D" id="3.10.280.10">
    <property type="entry name" value="Mitochondrial glycoprotein"/>
    <property type="match status" value="1"/>
</dbReference>
<accession>A0A0K9PWJ9</accession>
<dbReference type="AlphaFoldDB" id="A0A0K9PWJ9"/>
<dbReference type="OrthoDB" id="278212at2759"/>
<dbReference type="Proteomes" id="UP000036987">
    <property type="component" value="Unassembled WGS sequence"/>
</dbReference>
<gene>
    <name evidence="1" type="ORF">ZOSMA_14G01560</name>
</gene>
<proteinExistence type="predicted"/>